<keyword evidence="3" id="KW-1185">Reference proteome</keyword>
<feature type="non-terminal residue" evidence="2">
    <location>
        <position position="86"/>
    </location>
</feature>
<feature type="compositionally biased region" description="Basic and acidic residues" evidence="1">
    <location>
        <begin position="55"/>
        <end position="68"/>
    </location>
</feature>
<dbReference type="EMBL" id="JAHYIQ010000005">
    <property type="protein sequence ID" value="KAK1132358.1"/>
    <property type="molecule type" value="Genomic_DNA"/>
</dbReference>
<organism evidence="2 3">
    <name type="scientific">Melipona bicolor</name>
    <dbReference type="NCBI Taxonomy" id="60889"/>
    <lineage>
        <taxon>Eukaryota</taxon>
        <taxon>Metazoa</taxon>
        <taxon>Ecdysozoa</taxon>
        <taxon>Arthropoda</taxon>
        <taxon>Hexapoda</taxon>
        <taxon>Insecta</taxon>
        <taxon>Pterygota</taxon>
        <taxon>Neoptera</taxon>
        <taxon>Endopterygota</taxon>
        <taxon>Hymenoptera</taxon>
        <taxon>Apocrita</taxon>
        <taxon>Aculeata</taxon>
        <taxon>Apoidea</taxon>
        <taxon>Anthophila</taxon>
        <taxon>Apidae</taxon>
        <taxon>Melipona</taxon>
    </lineage>
</organism>
<name>A0AA40KTI2_9HYME</name>
<sequence>MFDEGQVGEEKNSVEDREERRCGEKTNRNPGPIRHLFMRPRVVFIKRAKEKRGRGKENKEEETRREGDPPNSKEAIVDTRRAYKDR</sequence>
<protein>
    <submittedName>
        <fullName evidence="2">Uncharacterized protein</fullName>
    </submittedName>
</protein>
<accession>A0AA40KTI2</accession>
<proteinExistence type="predicted"/>
<dbReference type="Proteomes" id="UP001177670">
    <property type="component" value="Unassembled WGS sequence"/>
</dbReference>
<dbReference type="AlphaFoldDB" id="A0AA40KTI2"/>
<reference evidence="2" key="1">
    <citation type="submission" date="2021-10" db="EMBL/GenBank/DDBJ databases">
        <title>Melipona bicolor Genome sequencing and assembly.</title>
        <authorList>
            <person name="Araujo N.S."/>
            <person name="Arias M.C."/>
        </authorList>
    </citation>
    <scope>NUCLEOTIDE SEQUENCE</scope>
    <source>
        <strain evidence="2">USP_2M_L1-L4_2017</strain>
        <tissue evidence="2">Whole body</tissue>
    </source>
</reference>
<feature type="compositionally biased region" description="Basic residues" evidence="1">
    <location>
        <begin position="44"/>
        <end position="54"/>
    </location>
</feature>
<feature type="region of interest" description="Disordered" evidence="1">
    <location>
        <begin position="1"/>
        <end position="86"/>
    </location>
</feature>
<comment type="caution">
    <text evidence="2">The sequence shown here is derived from an EMBL/GenBank/DDBJ whole genome shotgun (WGS) entry which is preliminary data.</text>
</comment>
<evidence type="ECO:0000313" key="2">
    <source>
        <dbReference type="EMBL" id="KAK1132358.1"/>
    </source>
</evidence>
<evidence type="ECO:0000256" key="1">
    <source>
        <dbReference type="SAM" id="MobiDB-lite"/>
    </source>
</evidence>
<evidence type="ECO:0000313" key="3">
    <source>
        <dbReference type="Proteomes" id="UP001177670"/>
    </source>
</evidence>
<gene>
    <name evidence="2" type="ORF">K0M31_016466</name>
</gene>
<feature type="compositionally biased region" description="Basic and acidic residues" evidence="1">
    <location>
        <begin position="8"/>
        <end position="27"/>
    </location>
</feature>
<feature type="compositionally biased region" description="Basic and acidic residues" evidence="1">
    <location>
        <begin position="75"/>
        <end position="86"/>
    </location>
</feature>